<dbReference type="GO" id="GO:0004674">
    <property type="term" value="F:protein serine/threonine kinase activity"/>
    <property type="evidence" value="ECO:0007669"/>
    <property type="project" value="InterPro"/>
</dbReference>
<dbReference type="Gene3D" id="3.30.200.20">
    <property type="entry name" value="Phosphorylase Kinase, domain 1"/>
    <property type="match status" value="1"/>
</dbReference>
<keyword evidence="4" id="KW-1185">Reference proteome</keyword>
<dbReference type="PROSITE" id="PS50011">
    <property type="entry name" value="PROTEIN_KINASE_DOM"/>
    <property type="match status" value="2"/>
</dbReference>
<dbReference type="FunFam" id="1.10.510.10:FF:002737">
    <property type="entry name" value="Uncharacterized protein"/>
    <property type="match status" value="1"/>
</dbReference>
<dbReference type="InterPro" id="IPR000719">
    <property type="entry name" value="Prot_kinase_dom"/>
</dbReference>
<evidence type="ECO:0000313" key="4">
    <source>
        <dbReference type="Proteomes" id="UP000789390"/>
    </source>
</evidence>
<dbReference type="GO" id="GO:1990604">
    <property type="term" value="C:IRE1-TRAF2-ASK1 complex"/>
    <property type="evidence" value="ECO:0007669"/>
    <property type="project" value="TreeGrafter"/>
</dbReference>
<feature type="domain" description="Protein kinase" evidence="2">
    <location>
        <begin position="40"/>
        <end position="320"/>
    </location>
</feature>
<feature type="region of interest" description="Disordered" evidence="1">
    <location>
        <begin position="845"/>
        <end position="878"/>
    </location>
</feature>
<dbReference type="GO" id="GO:0070059">
    <property type="term" value="P:intrinsic apoptotic signaling pathway in response to endoplasmic reticulum stress"/>
    <property type="evidence" value="ECO:0007669"/>
    <property type="project" value="TreeGrafter"/>
</dbReference>
<dbReference type="AlphaFoldDB" id="A0A8J2W912"/>
<dbReference type="OrthoDB" id="6360291at2759"/>
<sequence length="878" mass="100983">MIELDPEQTIPLSQVVDDLKSLLPNGYLKTRNRLSNLHYFGNLNLVHSGPLSSVHYVTQEDGTAMAVKKIPLDVSSLSLELRSKVFDELKALHHPNIVKMFEFDHDRLYRYFSMEFFKVSLDEWFNINSPYPKPPLYEGKFLFQLTSGLLHIHAEGFVHGSIKPSNIFVIEYDGDLQIKLSSDFGIIRENQLEKLLSSIPLWLAPELLEGLMRHISGQITAVQYTKESDTFAAGNAFFYYWSRGKNLFLKNSGEKEDQRRKTNLTNILNGNQVNLIDFTSTGVQEIHQIDRINGVIRWMTQKDPKQRPSLHQIIEYSPFLNPFPPPADKLEGIGGVLIGNQKQPAVQPSTSLQIQYSKDHVLGISADGLSKVFLGLAVKTADERSPDWNNLQPAPVAVKRMATLGAKPQGEGKIILKTSAVLDQERSERAKILMNLNHENVVKLYSFAKNLNYMALALEKCRTSLADYIGRPLFHRDFIKMPSDKDVLLQMARGLDYIHSQNLIYRDVKPEKVLISENSVMKWSSDFGISRAVAAGQPYFDQSKFTGSERWLANEIIDTSQANRLFNLTLMSGSIECDTFALGCIFFFYLLSGIHPFGDDHNIQENIRKDNPINVDQLSSEHFAFHAIKRMITKDVLMRPKLSDAVYYYSFQLNEKKSQIPLQFSEAKQRKHIWTLRSNGYFAGALMLSTLLKETDSLAIQQVIDEDDDQHPDSRELEDNIDFEGSLKVKDVLFRNVEADEKWQENRPKRNHFQRPNPAAVVPQRAHFSRPMVDDDDSLEDLNEKLFKQQKQQQRMPTSTQHDRKKIVQSHHQLMDTSDEEPSWEVKDDSLKKLFGVYWESIRDKKRNRPSIDDSMEDLRQRQHKVQQLTRIGNKRPF</sequence>
<reference evidence="3" key="1">
    <citation type="submission" date="2021-11" db="EMBL/GenBank/DDBJ databases">
        <authorList>
            <person name="Schell T."/>
        </authorList>
    </citation>
    <scope>NUCLEOTIDE SEQUENCE</scope>
    <source>
        <strain evidence="3">M5</strain>
    </source>
</reference>
<feature type="compositionally biased region" description="Polar residues" evidence="1">
    <location>
        <begin position="789"/>
        <end position="800"/>
    </location>
</feature>
<dbReference type="EMBL" id="CAKKLH010000292">
    <property type="protein sequence ID" value="CAH0109425.1"/>
    <property type="molecule type" value="Genomic_DNA"/>
</dbReference>
<gene>
    <name evidence="3" type="ORF">DGAL_LOCUS12903</name>
</gene>
<dbReference type="PANTHER" id="PTHR13954:SF6">
    <property type="entry name" value="NON-SPECIFIC SERINE_THREONINE PROTEIN KINASE"/>
    <property type="match status" value="1"/>
</dbReference>
<dbReference type="Gene3D" id="1.10.510.10">
    <property type="entry name" value="Transferase(Phosphotransferase) domain 1"/>
    <property type="match status" value="2"/>
</dbReference>
<protein>
    <recommendedName>
        <fullName evidence="2">Protein kinase domain-containing protein</fullName>
    </recommendedName>
</protein>
<dbReference type="GO" id="GO:0004521">
    <property type="term" value="F:RNA endonuclease activity"/>
    <property type="evidence" value="ECO:0007669"/>
    <property type="project" value="InterPro"/>
</dbReference>
<dbReference type="InterPro" id="IPR011009">
    <property type="entry name" value="Kinase-like_dom_sf"/>
</dbReference>
<dbReference type="Pfam" id="PF00069">
    <property type="entry name" value="Pkinase"/>
    <property type="match status" value="2"/>
</dbReference>
<dbReference type="PANTHER" id="PTHR13954">
    <property type="entry name" value="IRE1-RELATED"/>
    <property type="match status" value="1"/>
</dbReference>
<dbReference type="CDD" id="cd00180">
    <property type="entry name" value="PKc"/>
    <property type="match status" value="1"/>
</dbReference>
<name>A0A8J2W912_9CRUS</name>
<comment type="caution">
    <text evidence="3">The sequence shown here is derived from an EMBL/GenBank/DDBJ whole genome shotgun (WGS) entry which is preliminary data.</text>
</comment>
<dbReference type="GO" id="GO:0051082">
    <property type="term" value="F:unfolded protein binding"/>
    <property type="evidence" value="ECO:0007669"/>
    <property type="project" value="TreeGrafter"/>
</dbReference>
<feature type="region of interest" description="Disordered" evidence="1">
    <location>
        <begin position="788"/>
        <end position="822"/>
    </location>
</feature>
<evidence type="ECO:0000313" key="3">
    <source>
        <dbReference type="EMBL" id="CAH0109425.1"/>
    </source>
</evidence>
<dbReference type="SUPFAM" id="SSF56112">
    <property type="entry name" value="Protein kinase-like (PK-like)"/>
    <property type="match status" value="2"/>
</dbReference>
<dbReference type="GO" id="GO:0036498">
    <property type="term" value="P:IRE1-mediated unfolded protein response"/>
    <property type="evidence" value="ECO:0007669"/>
    <property type="project" value="TreeGrafter"/>
</dbReference>
<dbReference type="GO" id="GO:0005524">
    <property type="term" value="F:ATP binding"/>
    <property type="evidence" value="ECO:0007669"/>
    <property type="project" value="InterPro"/>
</dbReference>
<evidence type="ECO:0000259" key="2">
    <source>
        <dbReference type="PROSITE" id="PS50011"/>
    </source>
</evidence>
<proteinExistence type="predicted"/>
<organism evidence="3 4">
    <name type="scientific">Daphnia galeata</name>
    <dbReference type="NCBI Taxonomy" id="27404"/>
    <lineage>
        <taxon>Eukaryota</taxon>
        <taxon>Metazoa</taxon>
        <taxon>Ecdysozoa</taxon>
        <taxon>Arthropoda</taxon>
        <taxon>Crustacea</taxon>
        <taxon>Branchiopoda</taxon>
        <taxon>Diplostraca</taxon>
        <taxon>Cladocera</taxon>
        <taxon>Anomopoda</taxon>
        <taxon>Daphniidae</taxon>
        <taxon>Daphnia</taxon>
    </lineage>
</organism>
<dbReference type="InterPro" id="IPR045133">
    <property type="entry name" value="IRE1/2-like"/>
</dbReference>
<accession>A0A8J2W912</accession>
<feature type="domain" description="Protein kinase" evidence="2">
    <location>
        <begin position="356"/>
        <end position="651"/>
    </location>
</feature>
<evidence type="ECO:0000256" key="1">
    <source>
        <dbReference type="SAM" id="MobiDB-lite"/>
    </source>
</evidence>
<dbReference type="Proteomes" id="UP000789390">
    <property type="component" value="Unassembled WGS sequence"/>
</dbReference>